<dbReference type="PANTHER" id="PTHR47481:SF21">
    <property type="entry name" value="BASIC-LEUCINE ZIPPER TRANSCRIPTION FACTOR Q-RELATED"/>
    <property type="match status" value="1"/>
</dbReference>
<feature type="compositionally biased region" description="Gly residues" evidence="1">
    <location>
        <begin position="210"/>
        <end position="236"/>
    </location>
</feature>
<dbReference type="EMBL" id="OOIL02006272">
    <property type="protein sequence ID" value="VFQ96976.1"/>
    <property type="molecule type" value="Genomic_DNA"/>
</dbReference>
<evidence type="ECO:0000313" key="3">
    <source>
        <dbReference type="Proteomes" id="UP000595140"/>
    </source>
</evidence>
<sequence length="250" mass="26910">MAKHTDPLDALPTGLKLFIKNLHSLTPEKLDDNNFPSWIATTSANLSAHRLMGYVDGSTPAPPATITVPADKDVAAAVIPNPEFELKEQLYNVKKGYDPMQKYLDSVVKIVAALDRSKAGVPEQDVVLAVLRGLPSDYASIKQNIRTNIATVTFAQVSSWLLAEELNLQMEHKLQVHDSSSSVEPHTALYAQSGYGGRGRGRNLQRGRGTYSGRGGPPGRGGFTRGRGSGAPGRGRGPSRDSSVPNLREI</sequence>
<dbReference type="Proteomes" id="UP000595140">
    <property type="component" value="Unassembled WGS sequence"/>
</dbReference>
<evidence type="ECO:0000256" key="1">
    <source>
        <dbReference type="SAM" id="MobiDB-lite"/>
    </source>
</evidence>
<feature type="region of interest" description="Disordered" evidence="1">
    <location>
        <begin position="190"/>
        <end position="250"/>
    </location>
</feature>
<gene>
    <name evidence="2" type="ORF">CCAM_LOCUS38752</name>
</gene>
<proteinExistence type="predicted"/>
<dbReference type="AlphaFoldDB" id="A0A484N911"/>
<dbReference type="Pfam" id="PF14223">
    <property type="entry name" value="Retrotran_gag_2"/>
    <property type="match status" value="1"/>
</dbReference>
<protein>
    <submittedName>
        <fullName evidence="2">Uncharacterized protein</fullName>
    </submittedName>
</protein>
<dbReference type="PANTHER" id="PTHR47481">
    <property type="match status" value="1"/>
</dbReference>
<accession>A0A484N911</accession>
<name>A0A484N911_9ASTE</name>
<dbReference type="OrthoDB" id="1912561at2759"/>
<evidence type="ECO:0000313" key="2">
    <source>
        <dbReference type="EMBL" id="VFQ96976.1"/>
    </source>
</evidence>
<keyword evidence="3" id="KW-1185">Reference proteome</keyword>
<organism evidence="2 3">
    <name type="scientific">Cuscuta campestris</name>
    <dbReference type="NCBI Taxonomy" id="132261"/>
    <lineage>
        <taxon>Eukaryota</taxon>
        <taxon>Viridiplantae</taxon>
        <taxon>Streptophyta</taxon>
        <taxon>Embryophyta</taxon>
        <taxon>Tracheophyta</taxon>
        <taxon>Spermatophyta</taxon>
        <taxon>Magnoliopsida</taxon>
        <taxon>eudicotyledons</taxon>
        <taxon>Gunneridae</taxon>
        <taxon>Pentapetalae</taxon>
        <taxon>asterids</taxon>
        <taxon>lamiids</taxon>
        <taxon>Solanales</taxon>
        <taxon>Convolvulaceae</taxon>
        <taxon>Cuscuteae</taxon>
        <taxon>Cuscuta</taxon>
        <taxon>Cuscuta subgen. Grammica</taxon>
        <taxon>Cuscuta sect. Cleistogrammica</taxon>
    </lineage>
</organism>
<reference evidence="2 3" key="1">
    <citation type="submission" date="2018-04" db="EMBL/GenBank/DDBJ databases">
        <authorList>
            <person name="Vogel A."/>
        </authorList>
    </citation>
    <scope>NUCLEOTIDE SEQUENCE [LARGE SCALE GENOMIC DNA]</scope>
</reference>